<proteinExistence type="predicted"/>
<gene>
    <name evidence="2" type="ORF">FISHEDRAFT_59233</name>
</gene>
<feature type="compositionally biased region" description="Polar residues" evidence="1">
    <location>
        <begin position="675"/>
        <end position="692"/>
    </location>
</feature>
<dbReference type="OrthoDB" id="3235759at2759"/>
<evidence type="ECO:0000313" key="2">
    <source>
        <dbReference type="EMBL" id="KIY48033.1"/>
    </source>
</evidence>
<feature type="compositionally biased region" description="Low complexity" evidence="1">
    <location>
        <begin position="114"/>
        <end position="123"/>
    </location>
</feature>
<protein>
    <submittedName>
        <fullName evidence="2">Uncharacterized protein</fullName>
    </submittedName>
</protein>
<feature type="compositionally biased region" description="Low complexity" evidence="1">
    <location>
        <begin position="473"/>
        <end position="485"/>
    </location>
</feature>
<sequence length="1023" mass="111930">MVGSLETSILEKTSTNHIFPARKPEVIRWRRYMVMEVFLDDATPTYGPYPANTSALQGCHLSKMKKQSSDPTYKQKNTRAGSRDAGRRAKNGSWRVQLPDLKSKPLPASPPPSATAAPMSAKSGNDGLAPTVTSGSLRGSTPLLARSMWKCLQRSSQRNLVAVDTPTRRSKEKCSTTQGDWNRKSFEENNFRHFGVVWACSPSGEYCLARKPATSTGTRVPAATETIIAISGAVGRRFRNCAKWSDATRTADQSRMAAQMGRRNGDDDEPVHRIYRLCAGERAWGYSSNNNTPYIASTASSPPLSAATSSETLERLTEDDAPPIETTSSSRRSKWKKRLSRLRANTIGGGSTPPPLQTASPSRQCSTYDEPASLATRQPPVTPVATSFQAAESMRKRSSRRLSRLTKGSTEFLSTLARQQRNETKVTTSQVDTQGPPGDPDSRRPRRSSSTTALWGQGSFRKLATRTDCGTRPLSLQSSLCPPSSADGSDKVEDASSGSSSYCYAPAGGHALLSKRSQQVTDSRSPSPRGRRVPGLVHKAAFNQNSCMGVLYLLGMGKNSKNRGHSSSNNRSGAGTHRTPVLKKSSNSLESVSRTTGPSRKLTDSPVVSPEDLAESSEPLRSEELVQQSGELSAESESRESSTQSTESQPAGQPPESDAVSDLPAPTESDDKPSECQSIDNPSDSIVTLTAPQVTDKVTEPLVIVVEPPPAASKSATVESTDLDPASAGVSETVTVDSEPAQESSQSQTDLSDSSTLAPNTTEDNPHMAASTPTPLQRVTDCFGMVNDSMSALRNEYANLVNVDPSVPLSVQEEDVKKQIEDIRKSLLAQENGDHAQALHEIDLTKEINESIDELVKQEVERCLKNHLRPDEEKKMSELRAQLKTKQIELHNSEARRLNMFVKMAKGDRLVPLQMMDGTVHPEFPETVMKFKKLKSEQLKSLLEAYGDKPTEGSDKVLGSQFLLRCGVRTCIYYRSIVYLEYLVIIYYRSIVYLEYLVIPRMTRYDIWAFTLKCRGLCAVEIV</sequence>
<accession>A0A0D7AB31</accession>
<reference evidence="2 3" key="1">
    <citation type="journal article" date="2015" name="Fungal Genet. Biol.">
        <title>Evolution of novel wood decay mechanisms in Agaricales revealed by the genome sequences of Fistulina hepatica and Cylindrobasidium torrendii.</title>
        <authorList>
            <person name="Floudas D."/>
            <person name="Held B.W."/>
            <person name="Riley R."/>
            <person name="Nagy L.G."/>
            <person name="Koehler G."/>
            <person name="Ransdell A.S."/>
            <person name="Younus H."/>
            <person name="Chow J."/>
            <person name="Chiniquy J."/>
            <person name="Lipzen A."/>
            <person name="Tritt A."/>
            <person name="Sun H."/>
            <person name="Haridas S."/>
            <person name="LaButti K."/>
            <person name="Ohm R.A."/>
            <person name="Kues U."/>
            <person name="Blanchette R.A."/>
            <person name="Grigoriev I.V."/>
            <person name="Minto R.E."/>
            <person name="Hibbett D.S."/>
        </authorList>
    </citation>
    <scope>NUCLEOTIDE SEQUENCE [LARGE SCALE GENOMIC DNA]</scope>
    <source>
        <strain evidence="2 3">ATCC 64428</strain>
    </source>
</reference>
<feature type="compositionally biased region" description="Basic residues" evidence="1">
    <location>
        <begin position="331"/>
        <end position="341"/>
    </location>
</feature>
<feature type="compositionally biased region" description="Polar residues" evidence="1">
    <location>
        <begin position="69"/>
        <end position="80"/>
    </location>
</feature>
<organism evidence="2 3">
    <name type="scientific">Fistulina hepatica ATCC 64428</name>
    <dbReference type="NCBI Taxonomy" id="1128425"/>
    <lineage>
        <taxon>Eukaryota</taxon>
        <taxon>Fungi</taxon>
        <taxon>Dikarya</taxon>
        <taxon>Basidiomycota</taxon>
        <taxon>Agaricomycotina</taxon>
        <taxon>Agaricomycetes</taxon>
        <taxon>Agaricomycetidae</taxon>
        <taxon>Agaricales</taxon>
        <taxon>Fistulinaceae</taxon>
        <taxon>Fistulina</taxon>
    </lineage>
</organism>
<feature type="region of interest" description="Disordered" evidence="1">
    <location>
        <begin position="560"/>
        <end position="692"/>
    </location>
</feature>
<feature type="compositionally biased region" description="Low complexity" evidence="1">
    <location>
        <begin position="744"/>
        <end position="757"/>
    </location>
</feature>
<feature type="compositionally biased region" description="Polar residues" evidence="1">
    <location>
        <begin position="357"/>
        <end position="367"/>
    </location>
</feature>
<evidence type="ECO:0000256" key="1">
    <source>
        <dbReference type="SAM" id="MobiDB-lite"/>
    </source>
</evidence>
<feature type="compositionally biased region" description="Low complexity" evidence="1">
    <location>
        <begin position="629"/>
        <end position="648"/>
    </location>
</feature>
<feature type="region of interest" description="Disordered" evidence="1">
    <location>
        <begin position="711"/>
        <end position="776"/>
    </location>
</feature>
<feature type="region of interest" description="Disordered" evidence="1">
    <location>
        <begin position="62"/>
        <end position="136"/>
    </location>
</feature>
<feature type="region of interest" description="Disordered" evidence="1">
    <location>
        <begin position="297"/>
        <end position="457"/>
    </location>
</feature>
<dbReference type="AlphaFoldDB" id="A0A0D7AB31"/>
<name>A0A0D7AB31_9AGAR</name>
<feature type="region of interest" description="Disordered" evidence="1">
    <location>
        <begin position="514"/>
        <end position="537"/>
    </location>
</feature>
<evidence type="ECO:0000313" key="3">
    <source>
        <dbReference type="Proteomes" id="UP000054144"/>
    </source>
</evidence>
<feature type="compositionally biased region" description="Low complexity" evidence="1">
    <location>
        <begin position="297"/>
        <end position="310"/>
    </location>
</feature>
<feature type="compositionally biased region" description="Low complexity" evidence="1">
    <location>
        <begin position="565"/>
        <end position="575"/>
    </location>
</feature>
<dbReference type="EMBL" id="KN881858">
    <property type="protein sequence ID" value="KIY48033.1"/>
    <property type="molecule type" value="Genomic_DNA"/>
</dbReference>
<dbReference type="Proteomes" id="UP000054144">
    <property type="component" value="Unassembled WGS sequence"/>
</dbReference>
<feature type="compositionally biased region" description="Polar residues" evidence="1">
    <location>
        <begin position="584"/>
        <end position="598"/>
    </location>
</feature>
<feature type="compositionally biased region" description="Polar residues" evidence="1">
    <location>
        <begin position="411"/>
        <end position="433"/>
    </location>
</feature>
<keyword evidence="3" id="KW-1185">Reference proteome</keyword>
<feature type="region of interest" description="Disordered" evidence="1">
    <location>
        <begin position="472"/>
        <end position="500"/>
    </location>
</feature>